<dbReference type="EMBL" id="HG937694">
    <property type="protein sequence ID" value="CDP37394.1"/>
    <property type="molecule type" value="Genomic_DNA"/>
</dbReference>
<evidence type="ECO:0000313" key="1">
    <source>
        <dbReference type="EMBL" id="CDP37394.1"/>
    </source>
</evidence>
<reference evidence="1" key="1">
    <citation type="submission" date="2014-02" db="EMBL/GenBank/DDBJ databases">
        <authorList>
            <person name="Genoscope - CEA"/>
        </authorList>
    </citation>
    <scope>NUCLEOTIDE SEQUENCE</scope>
    <source>
        <strain evidence="1">LS3</strain>
    </source>
</reference>
<organism evidence="1">
    <name type="scientific">Blastobotrys adeninivorans</name>
    <name type="common">Yeast</name>
    <name type="synonym">Arxula adeninivorans</name>
    <dbReference type="NCBI Taxonomy" id="409370"/>
    <lineage>
        <taxon>Eukaryota</taxon>
        <taxon>Fungi</taxon>
        <taxon>Dikarya</taxon>
        <taxon>Ascomycota</taxon>
        <taxon>Saccharomycotina</taxon>
        <taxon>Dipodascomycetes</taxon>
        <taxon>Dipodascales</taxon>
        <taxon>Trichomonascaceae</taxon>
        <taxon>Blastobotrys</taxon>
    </lineage>
</organism>
<proteinExistence type="predicted"/>
<accession>A0A060T9B4</accession>
<sequence length="152" mass="17748">MEGQGWRMERKSEKGLGDWERLEKRQSGMPRSCRVHVGIMYKWLRGIVREGWTGARSRNKRLLAECWPWLIFACRTRRNYQYMVQTQCECFDLNELQQSVTVTMTELPTRTQLVHASISPFGHKAAVTIACADIHKPWPLSPHAAYPFKILI</sequence>
<protein>
    <submittedName>
        <fullName evidence="1">ARAD1D10494p</fullName>
    </submittedName>
</protein>
<reference evidence="1" key="2">
    <citation type="submission" date="2014-06" db="EMBL/GenBank/DDBJ databases">
        <title>The complete genome of Blastobotrys (Arxula) adeninivorans LS3 - a yeast of biotechnological interest.</title>
        <authorList>
            <person name="Kunze G."/>
            <person name="Gaillardin C."/>
            <person name="Czernicka M."/>
            <person name="Durrens P."/>
            <person name="Martin T."/>
            <person name="Boer E."/>
            <person name="Gabaldon T."/>
            <person name="Cruz J."/>
            <person name="Talla E."/>
            <person name="Marck C."/>
            <person name="Goffeau A."/>
            <person name="Barbe V."/>
            <person name="Baret P."/>
            <person name="Baronian K."/>
            <person name="Beier S."/>
            <person name="Bleykasten C."/>
            <person name="Bode R."/>
            <person name="Casaregola S."/>
            <person name="Despons L."/>
            <person name="Fairhead C."/>
            <person name="Giersberg M."/>
            <person name="Gierski P."/>
            <person name="Hahnel U."/>
            <person name="Hartmann A."/>
            <person name="Jankowska D."/>
            <person name="Jubin C."/>
            <person name="Jung P."/>
            <person name="Lafontaine I."/>
            <person name="Leh-Louis V."/>
            <person name="Lemaire M."/>
            <person name="Marcet-Houben M."/>
            <person name="Mascher M."/>
            <person name="Morel G."/>
            <person name="Richard G.-F."/>
            <person name="Riechen J."/>
            <person name="Sacerdot C."/>
            <person name="Sarkar A."/>
            <person name="Savel G."/>
            <person name="Schacherer J."/>
            <person name="Sherman D."/>
            <person name="Straub M.-L."/>
            <person name="Stein N."/>
            <person name="Thierry A."/>
            <person name="Trautwein-Schult A."/>
            <person name="Westhof E."/>
            <person name="Worch S."/>
            <person name="Dujon B."/>
            <person name="Souciet J.-L."/>
            <person name="Wincker P."/>
            <person name="Scholz U."/>
            <person name="Neuveglise N."/>
        </authorList>
    </citation>
    <scope>NUCLEOTIDE SEQUENCE</scope>
    <source>
        <strain evidence="1">LS3</strain>
    </source>
</reference>
<dbReference type="AlphaFoldDB" id="A0A060T9B4"/>
<name>A0A060T9B4_BLAAD</name>
<gene>
    <name evidence="1" type="ORF">GNLVRS02_ARAD1D10494g</name>
</gene>